<feature type="domain" description="Pericentriolar material 1 protein C-terminal" evidence="2">
    <location>
        <begin position="279"/>
        <end position="405"/>
    </location>
</feature>
<organism evidence="3 4">
    <name type="scientific">Geodia barretti</name>
    <name type="common">Barrett's horny sponge</name>
    <dbReference type="NCBI Taxonomy" id="519541"/>
    <lineage>
        <taxon>Eukaryota</taxon>
        <taxon>Metazoa</taxon>
        <taxon>Porifera</taxon>
        <taxon>Demospongiae</taxon>
        <taxon>Heteroscleromorpha</taxon>
        <taxon>Tetractinellida</taxon>
        <taxon>Astrophorina</taxon>
        <taxon>Geodiidae</taxon>
        <taxon>Geodia</taxon>
    </lineage>
</organism>
<feature type="domain" description="Pericentriolar material 1 protein C-terminal" evidence="2">
    <location>
        <begin position="161"/>
        <end position="226"/>
    </location>
</feature>
<feature type="compositionally biased region" description="Basic and acidic residues" evidence="1">
    <location>
        <begin position="391"/>
        <end position="403"/>
    </location>
</feature>
<dbReference type="Proteomes" id="UP001174909">
    <property type="component" value="Unassembled WGS sequence"/>
</dbReference>
<feature type="region of interest" description="Disordered" evidence="1">
    <location>
        <begin position="50"/>
        <end position="162"/>
    </location>
</feature>
<dbReference type="GO" id="GO:0034454">
    <property type="term" value="P:microtubule anchoring at centrosome"/>
    <property type="evidence" value="ECO:0007669"/>
    <property type="project" value="InterPro"/>
</dbReference>
<sequence length="585" mass="64294">MQVQPPSSPPSAPSDTNLPRPPPWPTQHSLKFSGVELALVYCHSPPVGFYCHQSPPQSPDQGSQLVPPQTHHSHISQQPSHPRRLCQQPPPLQSVPRSWGGVERSRQGGGREGDGGERKKVTGSLAQDDESLSSLPLSLPDDASKRETRGEEGEGERAPGDFSVFDALRTPSTLRWPLSLPTTRTDPHFLVELFRELQMLSSDYLRQRALYSLQDLVTRYLTEEGLQGRGRGRKTAAPAIAGCVSRMGHRELCSHQWSALSPPETASHQHRGTGPTDQGVMTEVIPLLKGHMEKSCSPELLQEIRQLVMKLTLTQLKIQGPGSVETFCKQLETALENALQKYLNQMLKECGEALLVEVSEVLFNELAFFRLAQTMEWKNEPGLGSAPKPSQSKEVEGEVEGDEGRAAEVLPVLQALTTAVEKSLSEEQEALGKTRDDELAREWNGPQDGPSSPGLEEDQTIIVELSASESKPIESPMYRHIPFESIIGGREETPPTPVIAAVTGTGTAALSTQSPPPDLSTDVSLDQSGRSNEAGAGIYRRHCRDTSLRGARTWYIHTYTPPYCTCTINLFIKDTWGLRERSVPI</sequence>
<protein>
    <submittedName>
        <fullName evidence="3">Pericentriolar material 1 protein</fullName>
    </submittedName>
</protein>
<keyword evidence="4" id="KW-1185">Reference proteome</keyword>
<comment type="caution">
    <text evidence="3">The sequence shown here is derived from an EMBL/GenBank/DDBJ whole genome shotgun (WGS) entry which is preliminary data.</text>
</comment>
<feature type="region of interest" description="Disordered" evidence="1">
    <location>
        <begin position="260"/>
        <end position="279"/>
    </location>
</feature>
<evidence type="ECO:0000313" key="3">
    <source>
        <dbReference type="EMBL" id="CAI8015031.1"/>
    </source>
</evidence>
<feature type="region of interest" description="Disordered" evidence="1">
    <location>
        <begin position="423"/>
        <end position="457"/>
    </location>
</feature>
<gene>
    <name evidence="3" type="ORF">GBAR_LOCUS9363</name>
</gene>
<evidence type="ECO:0000256" key="1">
    <source>
        <dbReference type="SAM" id="MobiDB-lite"/>
    </source>
</evidence>
<evidence type="ECO:0000313" key="4">
    <source>
        <dbReference type="Proteomes" id="UP001174909"/>
    </source>
</evidence>
<feature type="compositionally biased region" description="Low complexity" evidence="1">
    <location>
        <begin position="132"/>
        <end position="141"/>
    </location>
</feature>
<feature type="region of interest" description="Disordered" evidence="1">
    <location>
        <begin position="379"/>
        <end position="403"/>
    </location>
</feature>
<reference evidence="3" key="1">
    <citation type="submission" date="2023-03" db="EMBL/GenBank/DDBJ databases">
        <authorList>
            <person name="Steffen K."/>
            <person name="Cardenas P."/>
        </authorList>
    </citation>
    <scope>NUCLEOTIDE SEQUENCE</scope>
</reference>
<dbReference type="InterPro" id="IPR024138">
    <property type="entry name" value="Pericentriolar_Pcm1"/>
</dbReference>
<feature type="compositionally biased region" description="Low complexity" evidence="1">
    <location>
        <begin position="53"/>
        <end position="80"/>
    </location>
</feature>
<dbReference type="EMBL" id="CASHTH010001414">
    <property type="protein sequence ID" value="CAI8015031.1"/>
    <property type="molecule type" value="Genomic_DNA"/>
</dbReference>
<feature type="compositionally biased region" description="Basic and acidic residues" evidence="1">
    <location>
        <begin position="142"/>
        <end position="159"/>
    </location>
</feature>
<evidence type="ECO:0000259" key="2">
    <source>
        <dbReference type="Pfam" id="PF15717"/>
    </source>
</evidence>
<accession>A0AA35RR23</accession>
<proteinExistence type="predicted"/>
<dbReference type="GO" id="GO:0071539">
    <property type="term" value="P:protein localization to centrosome"/>
    <property type="evidence" value="ECO:0007669"/>
    <property type="project" value="InterPro"/>
</dbReference>
<dbReference type="AlphaFoldDB" id="A0AA35RR23"/>
<feature type="region of interest" description="Disordered" evidence="1">
    <location>
        <begin position="508"/>
        <end position="532"/>
    </location>
</feature>
<feature type="compositionally biased region" description="Basic and acidic residues" evidence="1">
    <location>
        <begin position="430"/>
        <end position="441"/>
    </location>
</feature>
<feature type="compositionally biased region" description="Pro residues" evidence="1">
    <location>
        <begin position="1"/>
        <end position="12"/>
    </location>
</feature>
<dbReference type="GO" id="GO:0034451">
    <property type="term" value="C:centriolar satellite"/>
    <property type="evidence" value="ECO:0007669"/>
    <property type="project" value="TreeGrafter"/>
</dbReference>
<dbReference type="GO" id="GO:0036064">
    <property type="term" value="C:ciliary basal body"/>
    <property type="evidence" value="ECO:0007669"/>
    <property type="project" value="TreeGrafter"/>
</dbReference>
<dbReference type="PANTHER" id="PTHR14164">
    <property type="entry name" value="PERICENTRIOLAR MATERIAL 1-RELATED"/>
    <property type="match status" value="1"/>
</dbReference>
<feature type="compositionally biased region" description="Polar residues" evidence="1">
    <location>
        <begin position="521"/>
        <end position="531"/>
    </location>
</feature>
<feature type="compositionally biased region" description="Basic and acidic residues" evidence="1">
    <location>
        <begin position="103"/>
        <end position="120"/>
    </location>
</feature>
<name>A0AA35RR23_GEOBA</name>
<feature type="region of interest" description="Disordered" evidence="1">
    <location>
        <begin position="1"/>
        <end position="29"/>
    </location>
</feature>
<dbReference type="PANTHER" id="PTHR14164:SF12">
    <property type="entry name" value="PERICENTRIOLAR MATERIAL 1 PROTEIN"/>
    <property type="match status" value="1"/>
</dbReference>
<dbReference type="Pfam" id="PF15717">
    <property type="entry name" value="PCM1_C"/>
    <property type="match status" value="2"/>
</dbReference>
<dbReference type="InterPro" id="IPR031446">
    <property type="entry name" value="PCM1_C"/>
</dbReference>
<dbReference type="GO" id="GO:1905515">
    <property type="term" value="P:non-motile cilium assembly"/>
    <property type="evidence" value="ECO:0007669"/>
    <property type="project" value="TreeGrafter"/>
</dbReference>